<dbReference type="PANTHER" id="PTHR33608">
    <property type="entry name" value="BLL2464 PROTEIN"/>
    <property type="match status" value="1"/>
</dbReference>
<gene>
    <name evidence="2" type="ORF">GCM10007894_05990</name>
</gene>
<organism evidence="2 3">
    <name type="scientific">Paraferrimonas haliotis</name>
    <dbReference type="NCBI Taxonomy" id="2013866"/>
    <lineage>
        <taxon>Bacteria</taxon>
        <taxon>Pseudomonadati</taxon>
        <taxon>Pseudomonadota</taxon>
        <taxon>Gammaproteobacteria</taxon>
        <taxon>Alteromonadales</taxon>
        <taxon>Ferrimonadaceae</taxon>
        <taxon>Paraferrimonas</taxon>
    </lineage>
</organism>
<protein>
    <recommendedName>
        <fullName evidence="1">DUF58 domain-containing protein</fullName>
    </recommendedName>
</protein>
<dbReference type="PANTHER" id="PTHR33608:SF12">
    <property type="entry name" value="DUF58 DOMAIN-CONTAINING PROTEIN"/>
    <property type="match status" value="1"/>
</dbReference>
<dbReference type="EMBL" id="BSPO01000002">
    <property type="protein sequence ID" value="GLS82622.1"/>
    <property type="molecule type" value="Genomic_DNA"/>
</dbReference>
<evidence type="ECO:0000313" key="2">
    <source>
        <dbReference type="EMBL" id="GLS82622.1"/>
    </source>
</evidence>
<name>A0AA37WVX8_9GAMM</name>
<proteinExistence type="predicted"/>
<reference evidence="2 3" key="1">
    <citation type="journal article" date="2014" name="Int. J. Syst. Evol. Microbiol.">
        <title>Complete genome sequence of Corynebacterium casei LMG S-19264T (=DSM 44701T), isolated from a smear-ripened cheese.</title>
        <authorList>
            <consortium name="US DOE Joint Genome Institute (JGI-PGF)"/>
            <person name="Walter F."/>
            <person name="Albersmeier A."/>
            <person name="Kalinowski J."/>
            <person name="Ruckert C."/>
        </authorList>
    </citation>
    <scope>NUCLEOTIDE SEQUENCE [LARGE SCALE GENOMIC DNA]</scope>
    <source>
        <strain evidence="2 3">NBRC 112785</strain>
    </source>
</reference>
<evidence type="ECO:0000313" key="3">
    <source>
        <dbReference type="Proteomes" id="UP001157439"/>
    </source>
</evidence>
<dbReference type="Proteomes" id="UP001157439">
    <property type="component" value="Unassembled WGS sequence"/>
</dbReference>
<comment type="caution">
    <text evidence="2">The sequence shown here is derived from an EMBL/GenBank/DDBJ whole genome shotgun (WGS) entry which is preliminary data.</text>
</comment>
<dbReference type="Pfam" id="PF01882">
    <property type="entry name" value="DUF58"/>
    <property type="match status" value="1"/>
</dbReference>
<dbReference type="RefSeq" id="WP_095498952.1">
    <property type="nucleotide sequence ID" value="NZ_BSPO01000002.1"/>
</dbReference>
<keyword evidence="3" id="KW-1185">Reference proteome</keyword>
<dbReference type="InterPro" id="IPR002881">
    <property type="entry name" value="DUF58"/>
</dbReference>
<accession>A0AA37WVX8</accession>
<sequence>MVNQALPIHSNGIDLCDKELVACQSLAKGLPVNRIKSKHLHAGTRSSAIKGRGMEFAEVRLYQAGDDVRSIDWRVTARTGKAHTKLFVEERERPVILLVDLGLCSDFGTSLLLQSVQIAHVAATLGWFAVQQGDKLGGIIAANNGHSELKPKARRSGILALIKAMLQIHRSAEEDHNKRYLEHAVARLRRLAKPGSLVWIVSDGSQLNPSLLRLLNDVKRHCEIGLVHVTDPLRTGDLTMPSHFKLPVNLNGSIVELNQKNYQDYLHLQQQNTTAIATWCQQHNIRYRQVTAAKPLSSQLGALS</sequence>
<feature type="domain" description="DUF58" evidence="1">
    <location>
        <begin position="58"/>
        <end position="233"/>
    </location>
</feature>
<evidence type="ECO:0000259" key="1">
    <source>
        <dbReference type="Pfam" id="PF01882"/>
    </source>
</evidence>
<dbReference type="AlphaFoldDB" id="A0AA37WVX8"/>